<sequence>MHEIEIKHRQSRSTEAWSSLELQHRRRPLSLSFFCLSDCQCPCCMRSSSNFFISFQLMPVFRLVLWSFFIIAAAFGADESKITKIFLILSLIKDKEREKLFFYFNG</sequence>
<organism evidence="2 3">
    <name type="scientific">Ameca splendens</name>
    <dbReference type="NCBI Taxonomy" id="208324"/>
    <lineage>
        <taxon>Eukaryota</taxon>
        <taxon>Metazoa</taxon>
        <taxon>Chordata</taxon>
        <taxon>Craniata</taxon>
        <taxon>Vertebrata</taxon>
        <taxon>Euteleostomi</taxon>
        <taxon>Actinopterygii</taxon>
        <taxon>Neopterygii</taxon>
        <taxon>Teleostei</taxon>
        <taxon>Neoteleostei</taxon>
        <taxon>Acanthomorphata</taxon>
        <taxon>Ovalentaria</taxon>
        <taxon>Atherinomorphae</taxon>
        <taxon>Cyprinodontiformes</taxon>
        <taxon>Goodeidae</taxon>
        <taxon>Ameca</taxon>
    </lineage>
</organism>
<reference evidence="2 3" key="1">
    <citation type="submission" date="2021-06" db="EMBL/GenBank/DDBJ databases">
        <authorList>
            <person name="Palmer J.M."/>
        </authorList>
    </citation>
    <scope>NUCLEOTIDE SEQUENCE [LARGE SCALE GENOMIC DNA]</scope>
    <source>
        <strain evidence="2 3">AS_MEX2019</strain>
        <tissue evidence="2">Muscle</tissue>
    </source>
</reference>
<gene>
    <name evidence="2" type="ORF">AMECASPLE_021460</name>
</gene>
<dbReference type="Proteomes" id="UP001469553">
    <property type="component" value="Unassembled WGS sequence"/>
</dbReference>
<keyword evidence="1" id="KW-1133">Transmembrane helix</keyword>
<feature type="transmembrane region" description="Helical" evidence="1">
    <location>
        <begin position="55"/>
        <end position="77"/>
    </location>
</feature>
<evidence type="ECO:0000313" key="3">
    <source>
        <dbReference type="Proteomes" id="UP001469553"/>
    </source>
</evidence>
<name>A0ABV0XGK5_9TELE</name>
<accession>A0ABV0XGK5</accession>
<keyword evidence="1" id="KW-0472">Membrane</keyword>
<evidence type="ECO:0000256" key="1">
    <source>
        <dbReference type="SAM" id="Phobius"/>
    </source>
</evidence>
<keyword evidence="3" id="KW-1185">Reference proteome</keyword>
<comment type="caution">
    <text evidence="2">The sequence shown here is derived from an EMBL/GenBank/DDBJ whole genome shotgun (WGS) entry which is preliminary data.</text>
</comment>
<evidence type="ECO:0000313" key="2">
    <source>
        <dbReference type="EMBL" id="MEQ2280587.1"/>
    </source>
</evidence>
<protein>
    <submittedName>
        <fullName evidence="2">Uncharacterized protein</fullName>
    </submittedName>
</protein>
<proteinExistence type="predicted"/>
<dbReference type="EMBL" id="JAHRIP010001850">
    <property type="protein sequence ID" value="MEQ2280587.1"/>
    <property type="molecule type" value="Genomic_DNA"/>
</dbReference>
<keyword evidence="1" id="KW-0812">Transmembrane</keyword>